<organism evidence="3 4">
    <name type="scientific">Aaosphaeria arxii CBS 175.79</name>
    <dbReference type="NCBI Taxonomy" id="1450172"/>
    <lineage>
        <taxon>Eukaryota</taxon>
        <taxon>Fungi</taxon>
        <taxon>Dikarya</taxon>
        <taxon>Ascomycota</taxon>
        <taxon>Pezizomycotina</taxon>
        <taxon>Dothideomycetes</taxon>
        <taxon>Pleosporomycetidae</taxon>
        <taxon>Pleosporales</taxon>
        <taxon>Pleosporales incertae sedis</taxon>
        <taxon>Aaosphaeria</taxon>
    </lineage>
</organism>
<name>A0A6A5XTT3_9PLEO</name>
<dbReference type="InterPro" id="IPR036291">
    <property type="entry name" value="NAD(P)-bd_dom_sf"/>
</dbReference>
<evidence type="ECO:0000256" key="1">
    <source>
        <dbReference type="ARBA" id="ARBA00006484"/>
    </source>
</evidence>
<dbReference type="InterPro" id="IPR002347">
    <property type="entry name" value="SDR_fam"/>
</dbReference>
<dbReference type="EMBL" id="ML978069">
    <property type="protein sequence ID" value="KAF2016765.1"/>
    <property type="molecule type" value="Genomic_DNA"/>
</dbReference>
<keyword evidence="2" id="KW-0560">Oxidoreductase</keyword>
<proteinExistence type="inferred from homology"/>
<keyword evidence="4" id="KW-1185">Reference proteome</keyword>
<accession>A0A6A5XTT3</accession>
<reference evidence="3" key="1">
    <citation type="journal article" date="2020" name="Stud. Mycol.">
        <title>101 Dothideomycetes genomes: a test case for predicting lifestyles and emergence of pathogens.</title>
        <authorList>
            <person name="Haridas S."/>
            <person name="Albert R."/>
            <person name="Binder M."/>
            <person name="Bloem J."/>
            <person name="Labutti K."/>
            <person name="Salamov A."/>
            <person name="Andreopoulos B."/>
            <person name="Baker S."/>
            <person name="Barry K."/>
            <person name="Bills G."/>
            <person name="Bluhm B."/>
            <person name="Cannon C."/>
            <person name="Castanera R."/>
            <person name="Culley D."/>
            <person name="Daum C."/>
            <person name="Ezra D."/>
            <person name="Gonzalez J."/>
            <person name="Henrissat B."/>
            <person name="Kuo A."/>
            <person name="Liang C."/>
            <person name="Lipzen A."/>
            <person name="Lutzoni F."/>
            <person name="Magnuson J."/>
            <person name="Mondo S."/>
            <person name="Nolan M."/>
            <person name="Ohm R."/>
            <person name="Pangilinan J."/>
            <person name="Park H.-J."/>
            <person name="Ramirez L."/>
            <person name="Alfaro M."/>
            <person name="Sun H."/>
            <person name="Tritt A."/>
            <person name="Yoshinaga Y."/>
            <person name="Zwiers L.-H."/>
            <person name="Turgeon B."/>
            <person name="Goodwin S."/>
            <person name="Spatafora J."/>
            <person name="Crous P."/>
            <person name="Grigoriev I."/>
        </authorList>
    </citation>
    <scope>NUCLEOTIDE SEQUENCE</scope>
    <source>
        <strain evidence="3">CBS 175.79</strain>
    </source>
</reference>
<evidence type="ECO:0000256" key="2">
    <source>
        <dbReference type="ARBA" id="ARBA00023002"/>
    </source>
</evidence>
<sequence>METFASKDVDAFSRIMQFTPTLRRAVYEAISPKNPQNSASGKNVLITGATRGIGKGIAMTWAQAGASGIVITGRNKAALDTTAEEIKNISPDTKVLAVTADATSPEDAKKLWSEVRFGMGLIDVLICNAGVHFESDDGSPRVGDIDPERWFSVLSTNIFGPHLHTYNFLQQYLSEGKAPIGTVVLISSGAALFARPGGSAYSISKGVNARQAEALHIEYPGVRAFSVHPGMVDTDMAMAPVRHMAIDPPELAGSFTLYLSTPKADFLRGKYLSVNWDVTEMEARAPEIKEKGLLKLTFLNAKLGPGGHPFETAVL</sequence>
<dbReference type="CDD" id="cd05233">
    <property type="entry name" value="SDR_c"/>
    <property type="match status" value="1"/>
</dbReference>
<dbReference type="Pfam" id="PF00106">
    <property type="entry name" value="adh_short"/>
    <property type="match status" value="1"/>
</dbReference>
<gene>
    <name evidence="3" type="ORF">BU24DRAFT_423122</name>
</gene>
<comment type="similarity">
    <text evidence="1">Belongs to the short-chain dehydrogenases/reductases (SDR) family.</text>
</comment>
<dbReference type="PANTHER" id="PTHR42901">
    <property type="entry name" value="ALCOHOL DEHYDROGENASE"/>
    <property type="match status" value="1"/>
</dbReference>
<dbReference type="Gene3D" id="3.40.50.720">
    <property type="entry name" value="NAD(P)-binding Rossmann-like Domain"/>
    <property type="match status" value="1"/>
</dbReference>
<dbReference type="SUPFAM" id="SSF51735">
    <property type="entry name" value="NAD(P)-binding Rossmann-fold domains"/>
    <property type="match status" value="1"/>
</dbReference>
<dbReference type="GO" id="GO:0016491">
    <property type="term" value="F:oxidoreductase activity"/>
    <property type="evidence" value="ECO:0007669"/>
    <property type="project" value="UniProtKB-KW"/>
</dbReference>
<evidence type="ECO:0000313" key="3">
    <source>
        <dbReference type="EMBL" id="KAF2016765.1"/>
    </source>
</evidence>
<protein>
    <recommendedName>
        <fullName evidence="5">NAD(P)-binding protein</fullName>
    </recommendedName>
</protein>
<dbReference type="GeneID" id="54285555"/>
<dbReference type="OrthoDB" id="1933717at2759"/>
<evidence type="ECO:0008006" key="5">
    <source>
        <dbReference type="Google" id="ProtNLM"/>
    </source>
</evidence>
<dbReference type="PANTHER" id="PTHR42901:SF1">
    <property type="entry name" value="ALCOHOL DEHYDROGENASE"/>
    <property type="match status" value="1"/>
</dbReference>
<dbReference type="RefSeq" id="XP_033385104.1">
    <property type="nucleotide sequence ID" value="XM_033528158.1"/>
</dbReference>
<dbReference type="AlphaFoldDB" id="A0A6A5XTT3"/>
<evidence type="ECO:0000313" key="4">
    <source>
        <dbReference type="Proteomes" id="UP000799778"/>
    </source>
</evidence>
<dbReference type="PRINTS" id="PR00081">
    <property type="entry name" value="GDHRDH"/>
</dbReference>
<dbReference type="Proteomes" id="UP000799778">
    <property type="component" value="Unassembled WGS sequence"/>
</dbReference>